<dbReference type="Pfam" id="PF05170">
    <property type="entry name" value="AsmA"/>
    <property type="match status" value="1"/>
</dbReference>
<feature type="transmembrane region" description="Helical" evidence="3">
    <location>
        <begin position="7"/>
        <end position="30"/>
    </location>
</feature>
<dbReference type="Proteomes" id="UP000094291">
    <property type="component" value="Unassembled WGS sequence"/>
</dbReference>
<dbReference type="GO" id="GO:0005886">
    <property type="term" value="C:plasma membrane"/>
    <property type="evidence" value="ECO:0007669"/>
    <property type="project" value="TreeGrafter"/>
</dbReference>
<keyword evidence="6" id="KW-1185">Reference proteome</keyword>
<proteinExistence type="predicted"/>
<feature type="region of interest" description="Disordered" evidence="2">
    <location>
        <begin position="133"/>
        <end position="160"/>
    </location>
</feature>
<evidence type="ECO:0000313" key="5">
    <source>
        <dbReference type="EMBL" id="ODC02238.1"/>
    </source>
</evidence>
<dbReference type="GO" id="GO:0090313">
    <property type="term" value="P:regulation of protein targeting to membrane"/>
    <property type="evidence" value="ECO:0007669"/>
    <property type="project" value="TreeGrafter"/>
</dbReference>
<dbReference type="AlphaFoldDB" id="A0A1E2V5I5"/>
<gene>
    <name evidence="5" type="ORF">BFW38_00445</name>
</gene>
<dbReference type="PANTHER" id="PTHR30441">
    <property type="entry name" value="DUF748 DOMAIN-CONTAINING PROTEIN"/>
    <property type="match status" value="1"/>
</dbReference>
<feature type="region of interest" description="Disordered" evidence="2">
    <location>
        <begin position="476"/>
        <end position="516"/>
    </location>
</feature>
<feature type="domain" description="AsmA" evidence="4">
    <location>
        <begin position="1"/>
        <end position="698"/>
    </location>
</feature>
<accession>A0A1E2V5I5</accession>
<feature type="coiled-coil region" evidence="1">
    <location>
        <begin position="785"/>
        <end position="820"/>
    </location>
</feature>
<evidence type="ECO:0000259" key="4">
    <source>
        <dbReference type="Pfam" id="PF05170"/>
    </source>
</evidence>
<comment type="caution">
    <text evidence="5">The sequence shown here is derived from an EMBL/GenBank/DDBJ whole genome shotgun (WGS) entry which is preliminary data.</text>
</comment>
<keyword evidence="3" id="KW-1133">Transmembrane helix</keyword>
<reference evidence="5 6" key="1">
    <citation type="submission" date="2016-08" db="EMBL/GenBank/DDBJ databases">
        <authorList>
            <person name="Seilhamer J.J."/>
        </authorList>
    </citation>
    <scope>NUCLEOTIDE SEQUENCE [LARGE SCALE GENOMIC DNA]</scope>
    <source>
        <strain evidence="5 6">PH27A</strain>
    </source>
</reference>
<dbReference type="PANTHER" id="PTHR30441:SF4">
    <property type="entry name" value="PROTEIN ASMA"/>
    <property type="match status" value="1"/>
</dbReference>
<feature type="compositionally biased region" description="Polar residues" evidence="2">
    <location>
        <begin position="148"/>
        <end position="160"/>
    </location>
</feature>
<dbReference type="RefSeq" id="WP_068996622.1">
    <property type="nucleotide sequence ID" value="NZ_MDTQ01000001.1"/>
</dbReference>
<keyword evidence="3" id="KW-0812">Transmembrane</keyword>
<dbReference type="EMBL" id="MDTQ01000001">
    <property type="protein sequence ID" value="ODC02238.1"/>
    <property type="molecule type" value="Genomic_DNA"/>
</dbReference>
<dbReference type="InterPro" id="IPR052894">
    <property type="entry name" value="AsmA-related"/>
</dbReference>
<organism evidence="5 6">
    <name type="scientific">Terasakiispira papahanaumokuakeensis</name>
    <dbReference type="NCBI Taxonomy" id="197479"/>
    <lineage>
        <taxon>Bacteria</taxon>
        <taxon>Pseudomonadati</taxon>
        <taxon>Pseudomonadota</taxon>
        <taxon>Gammaproteobacteria</taxon>
        <taxon>Oceanospirillales</taxon>
        <taxon>Terasakiispira</taxon>
    </lineage>
</organism>
<dbReference type="InterPro" id="IPR007844">
    <property type="entry name" value="AsmA"/>
</dbReference>
<protein>
    <recommendedName>
        <fullName evidence="4">AsmA domain-containing protein</fullName>
    </recommendedName>
</protein>
<sequence length="832" mass="91136">MRRWLKWGLISVFSVVGIAIITVVALLLLVDPNSYKPQLKALAARQGLQLEMPGELSWSFYPRLGFNLGETSVTPLEGPETQNPLAAIDSAQVGLALIPLFSGQIQIDTLALVRPSIYLYRNAEGDSNWAHLTPSTETHATSEKETEAVTSEPTSSTQKPMSLAIDQLSIEQAQVKLDDQTSALTMGLQEFNLLAHNVSLNAPFPLEVSGRLKGQTGQGNQAMPVDVQWSLDTLIQVQLDAQHYQLQDLTFKVSAAQPKIAQGPLDLTIRGYLNADLGQDMIDLPITLTLANMSLPPDPSGHALGLDNTRLDLGLKFKPNAQQLDLNRFSLTGDLRSPTQAANSDMLPFSVSLNAKADLKAQQAQLQHFQGKLAELVLSGQGQISQWAEQAKGEANFSLKTDQLKTLLSQLGIALPERQDPETLKAMTLSLTAALGSQQLNIKPLKLTLDQTTFEGTAGYGLDDGQIRLNLSGDQLDADRYLPPPATNTTDSTPAEVPQDPNQPTAPMGKGPGNQAPLLPVETLRQLNLDIATQLQQLKIQGLTLNNNRLALTARDGNIQLTHADTDLYQGQWRAQGQIDARRDPLQLSFTQTLKQLDLAPLLKDLGHPDKLAGTLALNGEYKTRGNTLPDWKQHLNGQGKLNIDDGVLHGINISQTLCQAVARVQDRQSQRDWSEGTEFSNFSADVDIQDGRIKNEPLVMAIPGIEISGGGFFDLTLQDFLYNLGARFKPDAEQGVCTVTEALARVRWPLQCQGNLGEEGRISCGVDTRSIGDAVKTMAEEKAREKAAAELQRGQERLQEKVDENREKVKNKIDEELNRGLRHLFKKKEQQ</sequence>
<dbReference type="STRING" id="197479.BFW38_00445"/>
<name>A0A1E2V5I5_9GAMM</name>
<evidence type="ECO:0000256" key="2">
    <source>
        <dbReference type="SAM" id="MobiDB-lite"/>
    </source>
</evidence>
<evidence type="ECO:0000256" key="3">
    <source>
        <dbReference type="SAM" id="Phobius"/>
    </source>
</evidence>
<keyword evidence="3" id="KW-0472">Membrane</keyword>
<keyword evidence="1" id="KW-0175">Coiled coil</keyword>
<evidence type="ECO:0000256" key="1">
    <source>
        <dbReference type="SAM" id="Coils"/>
    </source>
</evidence>
<evidence type="ECO:0000313" key="6">
    <source>
        <dbReference type="Proteomes" id="UP000094291"/>
    </source>
</evidence>